<evidence type="ECO:0000313" key="1">
    <source>
        <dbReference type="EMBL" id="CAG9948798.1"/>
    </source>
</evidence>
<accession>A0ACA9U7Z5</accession>
<gene>
    <name evidence="1" type="ORF">CRV2_00018091</name>
</gene>
<name>A0ACA9U7Z5_BIOOC</name>
<keyword evidence="2" id="KW-1185">Reference proteome</keyword>
<organism evidence="1 2">
    <name type="scientific">Clonostachys rosea f. rosea IK726</name>
    <dbReference type="NCBI Taxonomy" id="1349383"/>
    <lineage>
        <taxon>Eukaryota</taxon>
        <taxon>Fungi</taxon>
        <taxon>Dikarya</taxon>
        <taxon>Ascomycota</taxon>
        <taxon>Pezizomycotina</taxon>
        <taxon>Sordariomycetes</taxon>
        <taxon>Hypocreomycetidae</taxon>
        <taxon>Hypocreales</taxon>
        <taxon>Bionectriaceae</taxon>
        <taxon>Clonostachys</taxon>
    </lineage>
</organism>
<sequence>MQWGHIGWSIPAAFGYTLAKPKRRVIIVVGDGAFQMTAQEVSQMVRWRVPIIILLMNNKGYTIEVEIHNGLYNRIQNWKYTSLVQAFNGEEGGGHTLSFEVSTVYYFIEALDKDDYSRDLITWGHFVAAANGRPPEKD</sequence>
<dbReference type="EMBL" id="CADEHS020000038">
    <property type="protein sequence ID" value="CAG9948798.1"/>
    <property type="molecule type" value="Genomic_DNA"/>
</dbReference>
<reference evidence="1" key="1">
    <citation type="submission" date="2020-04" db="EMBL/GenBank/DDBJ databases">
        <authorList>
            <person name="Broberg M."/>
        </authorList>
    </citation>
    <scope>NUCLEOTIDE SEQUENCE</scope>
</reference>
<evidence type="ECO:0000313" key="2">
    <source>
        <dbReference type="Proteomes" id="UP000836387"/>
    </source>
</evidence>
<proteinExistence type="predicted"/>
<dbReference type="Proteomes" id="UP000836387">
    <property type="component" value="Unassembled WGS sequence"/>
</dbReference>
<protein>
    <submittedName>
        <fullName evidence="1">Uncharacterized protein</fullName>
    </submittedName>
</protein>
<reference evidence="1" key="2">
    <citation type="submission" date="2021-10" db="EMBL/GenBank/DDBJ databases">
        <authorList>
            <person name="Piombo E."/>
        </authorList>
    </citation>
    <scope>NUCLEOTIDE SEQUENCE</scope>
</reference>
<comment type="caution">
    <text evidence="1">The sequence shown here is derived from an EMBL/GenBank/DDBJ whole genome shotgun (WGS) entry which is preliminary data.</text>
</comment>